<name>A0A1H5UCS7_9BACT</name>
<evidence type="ECO:0000256" key="1">
    <source>
        <dbReference type="ARBA" id="ARBA00022729"/>
    </source>
</evidence>
<dbReference type="EMBL" id="FNVA01000001">
    <property type="protein sequence ID" value="SEF72850.1"/>
    <property type="molecule type" value="Genomic_DNA"/>
</dbReference>
<dbReference type="InterPro" id="IPR008397">
    <property type="entry name" value="Alginate_lyase_dom"/>
</dbReference>
<dbReference type="Gene3D" id="1.50.10.100">
    <property type="entry name" value="Chondroitin AC/alginate lyase"/>
    <property type="match status" value="1"/>
</dbReference>
<protein>
    <submittedName>
        <fullName evidence="5">Alginate lyase</fullName>
    </submittedName>
</protein>
<feature type="chain" id="PRO_5009286031" evidence="3">
    <location>
        <begin position="23"/>
        <end position="373"/>
    </location>
</feature>
<dbReference type="Proteomes" id="UP000236728">
    <property type="component" value="Unassembled WGS sequence"/>
</dbReference>
<keyword evidence="1 3" id="KW-0732">Signal</keyword>
<feature type="domain" description="Alginate lyase" evidence="4">
    <location>
        <begin position="105"/>
        <end position="307"/>
    </location>
</feature>
<evidence type="ECO:0000256" key="3">
    <source>
        <dbReference type="SAM" id="SignalP"/>
    </source>
</evidence>
<dbReference type="Pfam" id="PF05426">
    <property type="entry name" value="Alginate_lyase"/>
    <property type="match status" value="1"/>
</dbReference>
<evidence type="ECO:0000313" key="6">
    <source>
        <dbReference type="Proteomes" id="UP000236728"/>
    </source>
</evidence>
<dbReference type="SUPFAM" id="SSF48230">
    <property type="entry name" value="Chondroitin AC/alginate lyase"/>
    <property type="match status" value="1"/>
</dbReference>
<dbReference type="AlphaFoldDB" id="A0A1H5UCS7"/>
<reference evidence="5 6" key="1">
    <citation type="submission" date="2016-10" db="EMBL/GenBank/DDBJ databases">
        <authorList>
            <person name="de Groot N.N."/>
        </authorList>
    </citation>
    <scope>NUCLEOTIDE SEQUENCE [LARGE SCALE GENOMIC DNA]</scope>
    <source>
        <strain evidence="5 6">DSM 22489</strain>
    </source>
</reference>
<keyword evidence="6" id="KW-1185">Reference proteome</keyword>
<feature type="signal peptide" evidence="3">
    <location>
        <begin position="1"/>
        <end position="22"/>
    </location>
</feature>
<gene>
    <name evidence="5" type="ORF">SAMN05421819_0968</name>
</gene>
<dbReference type="RefSeq" id="WP_103932192.1">
    <property type="nucleotide sequence ID" value="NZ_FNVA01000001.1"/>
</dbReference>
<dbReference type="GO" id="GO:0016829">
    <property type="term" value="F:lyase activity"/>
    <property type="evidence" value="ECO:0007669"/>
    <property type="project" value="UniProtKB-KW"/>
</dbReference>
<dbReference type="InterPro" id="IPR008929">
    <property type="entry name" value="Chondroitin_lyas"/>
</dbReference>
<evidence type="ECO:0000313" key="5">
    <source>
        <dbReference type="EMBL" id="SEF72850.1"/>
    </source>
</evidence>
<proteinExistence type="predicted"/>
<accession>A0A1H5UCS7</accession>
<organism evidence="5 6">
    <name type="scientific">Bryocella elongata</name>
    <dbReference type="NCBI Taxonomy" id="863522"/>
    <lineage>
        <taxon>Bacteria</taxon>
        <taxon>Pseudomonadati</taxon>
        <taxon>Acidobacteriota</taxon>
        <taxon>Terriglobia</taxon>
        <taxon>Terriglobales</taxon>
        <taxon>Acidobacteriaceae</taxon>
        <taxon>Bryocella</taxon>
    </lineage>
</organism>
<evidence type="ECO:0000259" key="4">
    <source>
        <dbReference type="Pfam" id="PF05426"/>
    </source>
</evidence>
<evidence type="ECO:0000256" key="2">
    <source>
        <dbReference type="ARBA" id="ARBA00023239"/>
    </source>
</evidence>
<sequence length="373" mass="41231">MKPTTKFIILFTLAIFHAAALRAEHVVNPKASLIDVRARQAELRNNQDFRVSMAVNAQPMCSVKRLVAAPPSPMVIKPYYLSGSSGPTDPEAIAQMNVYNDFEKRITAGMNRYVALGDEGEAQCAQRQIDEFAKGGALLSFSFKVYPQTLYQVEWTLSSAAITESVLMNDRNLDQAMVKRDIAWMNQVAQKMIQGDKEYGVLNNHHYWTGLAAVAVGVVSSDDSLFTWGVNVFRSAVNQLNSAGAFPLEMSRSELAIHYDGFALQALIPLAEFAERQGVNLYAYRSPTGKSISDAMNFFASAVADPSVVNSFQSAPQKLDPDNSDFFSFAEFYARRFGSQMPSSMRRMLRRPNYSSRIGGSTTVLAAPLVTPR</sequence>
<dbReference type="GO" id="GO:0042597">
    <property type="term" value="C:periplasmic space"/>
    <property type="evidence" value="ECO:0007669"/>
    <property type="project" value="InterPro"/>
</dbReference>
<dbReference type="OrthoDB" id="7210452at2"/>
<keyword evidence="2 5" id="KW-0456">Lyase</keyword>